<dbReference type="Proteomes" id="UP000799439">
    <property type="component" value="Unassembled WGS sequence"/>
</dbReference>
<protein>
    <submittedName>
        <fullName evidence="2">Uncharacterized protein</fullName>
    </submittedName>
</protein>
<proteinExistence type="predicted"/>
<keyword evidence="3" id="KW-1185">Reference proteome</keyword>
<gene>
    <name evidence="2" type="ORF">K461DRAFT_309796</name>
</gene>
<organism evidence="2 3">
    <name type="scientific">Myriangium duriaei CBS 260.36</name>
    <dbReference type="NCBI Taxonomy" id="1168546"/>
    <lineage>
        <taxon>Eukaryota</taxon>
        <taxon>Fungi</taxon>
        <taxon>Dikarya</taxon>
        <taxon>Ascomycota</taxon>
        <taxon>Pezizomycotina</taxon>
        <taxon>Dothideomycetes</taxon>
        <taxon>Dothideomycetidae</taxon>
        <taxon>Myriangiales</taxon>
        <taxon>Myriangiaceae</taxon>
        <taxon>Myriangium</taxon>
    </lineage>
</organism>
<evidence type="ECO:0000313" key="3">
    <source>
        <dbReference type="Proteomes" id="UP000799439"/>
    </source>
</evidence>
<feature type="region of interest" description="Disordered" evidence="1">
    <location>
        <begin position="15"/>
        <end position="39"/>
    </location>
</feature>
<accession>A0A9P4JA80</accession>
<sequence>MDGVSLSEAIERERRCGSGDGGWTCAQSSVRGGPPGARASTGPDWWDAFCFSACKPASGGPRGYPPPLFLRGSKRPFPDMVPVNAGVPDHGSAGRTIVPRSTSTVYGFREIAGH</sequence>
<name>A0A9P4JA80_9PEZI</name>
<dbReference type="EMBL" id="ML996081">
    <property type="protein sequence ID" value="KAF2157746.1"/>
    <property type="molecule type" value="Genomic_DNA"/>
</dbReference>
<dbReference type="AlphaFoldDB" id="A0A9P4JA80"/>
<evidence type="ECO:0000313" key="2">
    <source>
        <dbReference type="EMBL" id="KAF2157746.1"/>
    </source>
</evidence>
<reference evidence="2" key="1">
    <citation type="journal article" date="2020" name="Stud. Mycol.">
        <title>101 Dothideomycetes genomes: a test case for predicting lifestyles and emergence of pathogens.</title>
        <authorList>
            <person name="Haridas S."/>
            <person name="Albert R."/>
            <person name="Binder M."/>
            <person name="Bloem J."/>
            <person name="Labutti K."/>
            <person name="Salamov A."/>
            <person name="Andreopoulos B."/>
            <person name="Baker S."/>
            <person name="Barry K."/>
            <person name="Bills G."/>
            <person name="Bluhm B."/>
            <person name="Cannon C."/>
            <person name="Castanera R."/>
            <person name="Culley D."/>
            <person name="Daum C."/>
            <person name="Ezra D."/>
            <person name="Gonzalez J."/>
            <person name="Henrissat B."/>
            <person name="Kuo A."/>
            <person name="Liang C."/>
            <person name="Lipzen A."/>
            <person name="Lutzoni F."/>
            <person name="Magnuson J."/>
            <person name="Mondo S."/>
            <person name="Nolan M."/>
            <person name="Ohm R."/>
            <person name="Pangilinan J."/>
            <person name="Park H.-J."/>
            <person name="Ramirez L."/>
            <person name="Alfaro M."/>
            <person name="Sun H."/>
            <person name="Tritt A."/>
            <person name="Yoshinaga Y."/>
            <person name="Zwiers L.-H."/>
            <person name="Turgeon B."/>
            <person name="Goodwin S."/>
            <person name="Spatafora J."/>
            <person name="Crous P."/>
            <person name="Grigoriev I."/>
        </authorList>
    </citation>
    <scope>NUCLEOTIDE SEQUENCE</scope>
    <source>
        <strain evidence="2">CBS 260.36</strain>
    </source>
</reference>
<comment type="caution">
    <text evidence="2">The sequence shown here is derived from an EMBL/GenBank/DDBJ whole genome shotgun (WGS) entry which is preliminary data.</text>
</comment>
<evidence type="ECO:0000256" key="1">
    <source>
        <dbReference type="SAM" id="MobiDB-lite"/>
    </source>
</evidence>